<proteinExistence type="predicted"/>
<organism evidence="2">
    <name type="scientific">Spirodela intermedia</name>
    <name type="common">Intermediate duckweed</name>
    <dbReference type="NCBI Taxonomy" id="51605"/>
    <lineage>
        <taxon>Eukaryota</taxon>
        <taxon>Viridiplantae</taxon>
        <taxon>Streptophyta</taxon>
        <taxon>Embryophyta</taxon>
        <taxon>Tracheophyta</taxon>
        <taxon>Spermatophyta</taxon>
        <taxon>Magnoliopsida</taxon>
        <taxon>Liliopsida</taxon>
        <taxon>Araceae</taxon>
        <taxon>Lemnoideae</taxon>
        <taxon>Spirodela</taxon>
    </lineage>
</organism>
<keyword evidence="3" id="KW-1185">Reference proteome</keyword>
<protein>
    <submittedName>
        <fullName evidence="2">Uncharacterized protein</fullName>
    </submittedName>
</protein>
<gene>
    <name evidence="2" type="ORF">SI7747_11014237</name>
</gene>
<accession>A0A7I8JE78</accession>
<reference evidence="2 3" key="1">
    <citation type="submission" date="2019-12" db="EMBL/GenBank/DDBJ databases">
        <authorList>
            <person name="Scholz U."/>
            <person name="Mascher M."/>
            <person name="Fiebig A."/>
        </authorList>
    </citation>
    <scope>NUCLEOTIDE SEQUENCE</scope>
</reference>
<dbReference type="AlphaFoldDB" id="A0A7I8JE78"/>
<evidence type="ECO:0000313" key="3">
    <source>
        <dbReference type="Proteomes" id="UP001189122"/>
    </source>
</evidence>
<sequence length="37" mass="4144">MVWQLGIRRRPGSAEGSRRHGPAPPSEYSYSRGFTPV</sequence>
<evidence type="ECO:0000256" key="1">
    <source>
        <dbReference type="SAM" id="MobiDB-lite"/>
    </source>
</evidence>
<dbReference type="EMBL" id="CACRZD030000011">
    <property type="protein sequence ID" value="CAA6667843.1"/>
    <property type="molecule type" value="Genomic_DNA"/>
</dbReference>
<dbReference type="Proteomes" id="UP001189122">
    <property type="component" value="Unassembled WGS sequence"/>
</dbReference>
<name>A0A7I8JE78_SPIIN</name>
<dbReference type="EMBL" id="LR743598">
    <property type="protein sequence ID" value="CAA2628596.1"/>
    <property type="molecule type" value="Genomic_DNA"/>
</dbReference>
<evidence type="ECO:0000313" key="2">
    <source>
        <dbReference type="EMBL" id="CAA2628596.1"/>
    </source>
</evidence>
<feature type="region of interest" description="Disordered" evidence="1">
    <location>
        <begin position="1"/>
        <end position="37"/>
    </location>
</feature>